<dbReference type="PROSITE" id="PS51273">
    <property type="entry name" value="GATASE_TYPE_1"/>
    <property type="match status" value="1"/>
</dbReference>
<dbReference type="PANTHER" id="PTHR43235">
    <property type="entry name" value="GLUTAMINE AMIDOTRANSFERASE PB2B2.05-RELATED"/>
    <property type="match status" value="1"/>
</dbReference>
<dbReference type="STRING" id="1304275.C41B8_06892"/>
<dbReference type="GO" id="GO:0005829">
    <property type="term" value="C:cytosol"/>
    <property type="evidence" value="ECO:0007669"/>
    <property type="project" value="TreeGrafter"/>
</dbReference>
<keyword evidence="7" id="KW-1185">Reference proteome</keyword>
<accession>A0A084IMR7</accession>
<dbReference type="SUPFAM" id="SSF52317">
    <property type="entry name" value="Class I glutamine amidotransferase-like"/>
    <property type="match status" value="1"/>
</dbReference>
<dbReference type="InterPro" id="IPR029062">
    <property type="entry name" value="Class_I_gatase-like"/>
</dbReference>
<dbReference type="EMBL" id="APNK01000007">
    <property type="protein sequence ID" value="KEZ78001.1"/>
    <property type="molecule type" value="Genomic_DNA"/>
</dbReference>
<evidence type="ECO:0000256" key="1">
    <source>
        <dbReference type="ARBA" id="ARBA00011083"/>
    </source>
</evidence>
<dbReference type="OrthoDB" id="9813383at2"/>
<dbReference type="Pfam" id="PF07722">
    <property type="entry name" value="Peptidase_C26"/>
    <property type="match status" value="1"/>
</dbReference>
<keyword evidence="6" id="KW-0378">Hydrolase</keyword>
<sequence length="261" mass="28076">MSSNRPRIGVPVDCKLIGTDPSHVVGEKYLAAVAHAADSIPLVLPARAAGAELASLETQISADDQLADLDGLFLTGSPSNMEPWRYGSDAPGVGPFDPQRDANNLALLGAAMARDMPVFTVCRGFQELNVACGGTLYTAVQDVPGLSDHRDDHDAPRESRYAPVHPVALTEGGWMANLLGTREITVNSLHGQGIDRLGDTLVAEARAPDGLVEAVRHRDLTFVAGVQWHPEWRYDDNPVSKALFHAFGDAARAYRHRRLTG</sequence>
<dbReference type="EC" id="3.5.1.94" evidence="5"/>
<dbReference type="eggNOG" id="COG2071">
    <property type="taxonomic scope" value="Bacteria"/>
</dbReference>
<evidence type="ECO:0000256" key="2">
    <source>
        <dbReference type="ARBA" id="ARBA00052718"/>
    </source>
</evidence>
<evidence type="ECO:0000256" key="3">
    <source>
        <dbReference type="ARBA" id="ARBA00055068"/>
    </source>
</evidence>
<evidence type="ECO:0000313" key="6">
    <source>
        <dbReference type="EMBL" id="KEZ78001.1"/>
    </source>
</evidence>
<proteinExistence type="inferred from homology"/>
<dbReference type="InterPro" id="IPR011697">
    <property type="entry name" value="Peptidase_C26"/>
</dbReference>
<dbReference type="InterPro" id="IPR044668">
    <property type="entry name" value="PuuD-like"/>
</dbReference>
<protein>
    <recommendedName>
        <fullName evidence="5">gamma-glutamyl-gamma-aminobutyrate hydrolase</fullName>
        <ecNumber evidence="5">3.5.1.94</ecNumber>
    </recommendedName>
</protein>
<comment type="caution">
    <text evidence="6">The sequence shown here is derived from an EMBL/GenBank/DDBJ whole genome shotgun (WGS) entry which is preliminary data.</text>
</comment>
<dbReference type="FunFam" id="3.40.50.880:FF:000030">
    <property type="entry name" value="Gamma-glutamyl-gamma-aminobutyrate hydrolase PuuD"/>
    <property type="match status" value="1"/>
</dbReference>
<dbReference type="GO" id="GO:0033969">
    <property type="term" value="F:gamma-glutamyl-gamma-aminobutyrate hydrolase activity"/>
    <property type="evidence" value="ECO:0007669"/>
    <property type="project" value="UniProtKB-EC"/>
</dbReference>
<comment type="function">
    <text evidence="3">Involved in the breakdown of putrescine via hydrolysis of the gamma-glutamyl linkage of gamma-glutamyl-gamma-aminobutyrate.</text>
</comment>
<comment type="similarity">
    <text evidence="1">Belongs to the peptidase C26 family.</text>
</comment>
<dbReference type="PANTHER" id="PTHR43235:SF1">
    <property type="entry name" value="GLUTAMINE AMIDOTRANSFERASE PB2B2.05-RELATED"/>
    <property type="match status" value="1"/>
</dbReference>
<evidence type="ECO:0000313" key="7">
    <source>
        <dbReference type="Proteomes" id="UP000028302"/>
    </source>
</evidence>
<dbReference type="GO" id="GO:0006598">
    <property type="term" value="P:polyamine catabolic process"/>
    <property type="evidence" value="ECO:0007669"/>
    <property type="project" value="TreeGrafter"/>
</dbReference>
<comment type="catalytic activity">
    <reaction evidence="2">
        <text>4-(gamma-L-glutamylamino)butanoate + H2O = 4-aminobutanoate + L-glutamate</text>
        <dbReference type="Rhea" id="RHEA:19737"/>
        <dbReference type="ChEBI" id="CHEBI:15377"/>
        <dbReference type="ChEBI" id="CHEBI:29985"/>
        <dbReference type="ChEBI" id="CHEBI:58800"/>
        <dbReference type="ChEBI" id="CHEBI:59888"/>
        <dbReference type="EC" id="3.5.1.94"/>
    </reaction>
</comment>
<comment type="pathway">
    <text evidence="4">Amine and polyamine degradation; putrescine degradation; 4-aminobutanoate from putrescine: step 4/4.</text>
</comment>
<organism evidence="6 7">
    <name type="scientific">Salinisphaera hydrothermalis (strain C41B8)</name>
    <dbReference type="NCBI Taxonomy" id="1304275"/>
    <lineage>
        <taxon>Bacteria</taxon>
        <taxon>Pseudomonadati</taxon>
        <taxon>Pseudomonadota</taxon>
        <taxon>Gammaproteobacteria</taxon>
        <taxon>Salinisphaerales</taxon>
        <taxon>Salinisphaeraceae</taxon>
        <taxon>Salinisphaera</taxon>
    </lineage>
</organism>
<gene>
    <name evidence="6" type="ORF">C41B8_06892</name>
</gene>
<evidence type="ECO:0000256" key="4">
    <source>
        <dbReference type="ARBA" id="ARBA00060634"/>
    </source>
</evidence>
<dbReference type="Gene3D" id="3.40.50.880">
    <property type="match status" value="1"/>
</dbReference>
<dbReference type="Proteomes" id="UP000028302">
    <property type="component" value="Unassembled WGS sequence"/>
</dbReference>
<reference evidence="6 7" key="1">
    <citation type="submission" date="2013-03" db="EMBL/GenBank/DDBJ databases">
        <title>Salinisphaera hydrothermalis C41B8 Genome Sequencing.</title>
        <authorList>
            <person name="Li C."/>
            <person name="Lai Q."/>
            <person name="Shao Z."/>
        </authorList>
    </citation>
    <scope>NUCLEOTIDE SEQUENCE [LARGE SCALE GENOMIC DNA]</scope>
    <source>
        <strain evidence="6 7">C41B8</strain>
    </source>
</reference>
<name>A0A084IMR7_SALHC</name>
<dbReference type="AlphaFoldDB" id="A0A084IMR7"/>
<dbReference type="CDD" id="cd01745">
    <property type="entry name" value="GATase1_2"/>
    <property type="match status" value="1"/>
</dbReference>
<evidence type="ECO:0000256" key="5">
    <source>
        <dbReference type="ARBA" id="ARBA00066788"/>
    </source>
</evidence>
<dbReference type="RefSeq" id="WP_037335925.1">
    <property type="nucleotide sequence ID" value="NZ_APNK01000007.1"/>
</dbReference>